<reference evidence="8 9" key="1">
    <citation type="journal article" date="2011" name="J. Bacteriol.">
        <title>Genome sequence of the 1,4-dioxane-degrading Pseudonocardia dioxanivorans strain CB1190.</title>
        <authorList>
            <person name="Sales C.M."/>
            <person name="Mahendra S."/>
            <person name="Grostern A."/>
            <person name="Parales R.E."/>
            <person name="Goodwin L.A."/>
            <person name="Woyke T."/>
            <person name="Nolan M."/>
            <person name="Lapidus A."/>
            <person name="Chertkov O."/>
            <person name="Ovchinnikova G."/>
            <person name="Sczyrba A."/>
            <person name="Alvarez-Cohen L."/>
        </authorList>
    </citation>
    <scope>NUCLEOTIDE SEQUENCE [LARGE SCALE GENOMIC DNA]</scope>
    <source>
        <strain evidence="9">ATCC 55486 / DSM 44775 / JCM 13855 / CB1190</strain>
    </source>
</reference>
<name>F4CPQ0_PSEUX</name>
<keyword evidence="2" id="KW-0813">Transport</keyword>
<keyword evidence="9" id="KW-1185">Reference proteome</keyword>
<dbReference type="STRING" id="675635.Psed_2967"/>
<dbReference type="Pfam" id="PF13370">
    <property type="entry name" value="Fer4_13"/>
    <property type="match status" value="1"/>
</dbReference>
<keyword evidence="7" id="KW-0003">3Fe-4S</keyword>
<evidence type="ECO:0000313" key="9">
    <source>
        <dbReference type="Proteomes" id="UP000007809"/>
    </source>
</evidence>
<dbReference type="GO" id="GO:0046872">
    <property type="term" value="F:metal ion binding"/>
    <property type="evidence" value="ECO:0007669"/>
    <property type="project" value="UniProtKB-KW"/>
</dbReference>
<evidence type="ECO:0000256" key="5">
    <source>
        <dbReference type="ARBA" id="ARBA00023004"/>
    </source>
</evidence>
<proteinExistence type="predicted"/>
<sequence length="71" mass="7209">MADVTIDWDRCIHSGMCTTIAGNVFGMGPDARLVVLHPTVTGADLDSVHDAAACCPVDAIAIAVDVVAADG</sequence>
<dbReference type="Proteomes" id="UP000007809">
    <property type="component" value="Chromosome"/>
</dbReference>
<dbReference type="SUPFAM" id="SSF54862">
    <property type="entry name" value="4Fe-4S ferredoxins"/>
    <property type="match status" value="1"/>
</dbReference>
<evidence type="ECO:0000256" key="2">
    <source>
        <dbReference type="ARBA" id="ARBA00022448"/>
    </source>
</evidence>
<dbReference type="AlphaFoldDB" id="F4CPQ0"/>
<dbReference type="InterPro" id="IPR051269">
    <property type="entry name" value="Fe-S_cluster_ET"/>
</dbReference>
<protein>
    <recommendedName>
        <fullName evidence="10">Ferredoxin</fullName>
    </recommendedName>
</protein>
<evidence type="ECO:0000256" key="1">
    <source>
        <dbReference type="ARBA" id="ARBA00001927"/>
    </source>
</evidence>
<dbReference type="eggNOG" id="COG1141">
    <property type="taxonomic scope" value="Bacteria"/>
</dbReference>
<accession>F4CPQ0</accession>
<keyword evidence="4" id="KW-0249">Electron transport</keyword>
<gene>
    <name evidence="8" type="ordered locus">Psed_2967</name>
</gene>
<dbReference type="HOGENOM" id="CLU_139698_6_1_11"/>
<organism evidence="8 9">
    <name type="scientific">Pseudonocardia dioxanivorans (strain ATCC 55486 / DSM 44775 / JCM 13855 / CB1190)</name>
    <dbReference type="NCBI Taxonomy" id="675635"/>
    <lineage>
        <taxon>Bacteria</taxon>
        <taxon>Bacillati</taxon>
        <taxon>Actinomycetota</taxon>
        <taxon>Actinomycetes</taxon>
        <taxon>Pseudonocardiales</taxon>
        <taxon>Pseudonocardiaceae</taxon>
        <taxon>Pseudonocardia</taxon>
    </lineage>
</organism>
<evidence type="ECO:0000256" key="7">
    <source>
        <dbReference type="ARBA" id="ARBA00023291"/>
    </source>
</evidence>
<dbReference type="KEGG" id="pdx:Psed_2967"/>
<evidence type="ECO:0000256" key="3">
    <source>
        <dbReference type="ARBA" id="ARBA00022723"/>
    </source>
</evidence>
<comment type="cofactor">
    <cofactor evidence="1">
        <name>[3Fe-4S] cluster</name>
        <dbReference type="ChEBI" id="CHEBI:21137"/>
    </cofactor>
</comment>
<keyword evidence="5" id="KW-0408">Iron</keyword>
<dbReference type="PANTHER" id="PTHR36923:SF3">
    <property type="entry name" value="FERREDOXIN"/>
    <property type="match status" value="1"/>
</dbReference>
<dbReference type="EMBL" id="CP002593">
    <property type="protein sequence ID" value="AEA25167.1"/>
    <property type="molecule type" value="Genomic_DNA"/>
</dbReference>
<keyword evidence="6" id="KW-0411">Iron-sulfur</keyword>
<dbReference type="OrthoDB" id="3215002at2"/>
<evidence type="ECO:0008006" key="10">
    <source>
        <dbReference type="Google" id="ProtNLM"/>
    </source>
</evidence>
<dbReference type="PANTHER" id="PTHR36923">
    <property type="entry name" value="FERREDOXIN"/>
    <property type="match status" value="1"/>
</dbReference>
<evidence type="ECO:0000256" key="6">
    <source>
        <dbReference type="ARBA" id="ARBA00023014"/>
    </source>
</evidence>
<evidence type="ECO:0000256" key="4">
    <source>
        <dbReference type="ARBA" id="ARBA00022982"/>
    </source>
</evidence>
<keyword evidence="3" id="KW-0479">Metal-binding</keyword>
<dbReference type="GO" id="GO:0051538">
    <property type="term" value="F:3 iron, 4 sulfur cluster binding"/>
    <property type="evidence" value="ECO:0007669"/>
    <property type="project" value="UniProtKB-KW"/>
</dbReference>
<evidence type="ECO:0000313" key="8">
    <source>
        <dbReference type="EMBL" id="AEA25167.1"/>
    </source>
</evidence>
<dbReference type="Gene3D" id="3.30.70.20">
    <property type="match status" value="1"/>
</dbReference>
<dbReference type="RefSeq" id="WP_013675090.1">
    <property type="nucleotide sequence ID" value="NC_015312.1"/>
</dbReference>